<evidence type="ECO:0000313" key="3">
    <source>
        <dbReference type="Proteomes" id="UP001162483"/>
    </source>
</evidence>
<proteinExistence type="predicted"/>
<evidence type="ECO:0000313" key="2">
    <source>
        <dbReference type="EMBL" id="CAI9565884.1"/>
    </source>
</evidence>
<evidence type="ECO:0000256" key="1">
    <source>
        <dbReference type="SAM" id="SignalP"/>
    </source>
</evidence>
<dbReference type="EMBL" id="CATNWA010013864">
    <property type="protein sequence ID" value="CAI9565884.1"/>
    <property type="molecule type" value="Genomic_DNA"/>
</dbReference>
<feature type="non-terminal residue" evidence="2">
    <location>
        <position position="1"/>
    </location>
</feature>
<name>A0ABN9D098_9NEOB</name>
<organism evidence="2 3">
    <name type="scientific">Staurois parvus</name>
    <dbReference type="NCBI Taxonomy" id="386267"/>
    <lineage>
        <taxon>Eukaryota</taxon>
        <taxon>Metazoa</taxon>
        <taxon>Chordata</taxon>
        <taxon>Craniata</taxon>
        <taxon>Vertebrata</taxon>
        <taxon>Euteleostomi</taxon>
        <taxon>Amphibia</taxon>
        <taxon>Batrachia</taxon>
        <taxon>Anura</taxon>
        <taxon>Neobatrachia</taxon>
        <taxon>Ranoidea</taxon>
        <taxon>Ranidae</taxon>
        <taxon>Staurois</taxon>
    </lineage>
</organism>
<keyword evidence="1" id="KW-0732">Signal</keyword>
<keyword evidence="3" id="KW-1185">Reference proteome</keyword>
<accession>A0ABN9D098</accession>
<comment type="caution">
    <text evidence="2">The sequence shown here is derived from an EMBL/GenBank/DDBJ whole genome shotgun (WGS) entry which is preliminary data.</text>
</comment>
<gene>
    <name evidence="2" type="ORF">SPARVUS_LOCUS6231668</name>
</gene>
<dbReference type="Proteomes" id="UP001162483">
    <property type="component" value="Unassembled WGS sequence"/>
</dbReference>
<feature type="chain" id="PRO_5046967672" evidence="1">
    <location>
        <begin position="23"/>
        <end position="124"/>
    </location>
</feature>
<protein>
    <submittedName>
        <fullName evidence="2">Uncharacterized protein</fullName>
    </submittedName>
</protein>
<sequence>WPDLQTLPWCLCFSWALYPVPAYPCSSFTTLPDLTSADFSLLRSDPAGSFLTMALGCLTLCTDAARYLLNLASVTPDPQFSQLAPPVPTCPIDIDPVLPEMTACIVCTVICGWVGWFDLHCVKF</sequence>
<feature type="signal peptide" evidence="1">
    <location>
        <begin position="1"/>
        <end position="22"/>
    </location>
</feature>
<feature type="non-terminal residue" evidence="2">
    <location>
        <position position="124"/>
    </location>
</feature>
<reference evidence="2" key="1">
    <citation type="submission" date="2023-05" db="EMBL/GenBank/DDBJ databases">
        <authorList>
            <person name="Stuckert A."/>
        </authorList>
    </citation>
    <scope>NUCLEOTIDE SEQUENCE</scope>
</reference>